<evidence type="ECO:0000256" key="8">
    <source>
        <dbReference type="ARBA" id="ARBA00023319"/>
    </source>
</evidence>
<evidence type="ECO:0000256" key="6">
    <source>
        <dbReference type="ARBA" id="ARBA00023157"/>
    </source>
</evidence>
<proteinExistence type="predicted"/>
<evidence type="ECO:0000313" key="11">
    <source>
        <dbReference type="Ensembl" id="ENSPNYP00000000528.1"/>
    </source>
</evidence>
<dbReference type="AlphaFoldDB" id="A0A3B4ERX4"/>
<evidence type="ECO:0000256" key="7">
    <source>
        <dbReference type="ARBA" id="ARBA00023180"/>
    </source>
</evidence>
<dbReference type="STRING" id="303518.ENSPNYP00000000528"/>
<dbReference type="GO" id="GO:0098632">
    <property type="term" value="F:cell-cell adhesion mediator activity"/>
    <property type="evidence" value="ECO:0007669"/>
    <property type="project" value="InterPro"/>
</dbReference>
<accession>A0A3B4ERX4</accession>
<dbReference type="GO" id="GO:0043025">
    <property type="term" value="C:neuronal cell body"/>
    <property type="evidence" value="ECO:0007669"/>
    <property type="project" value="TreeGrafter"/>
</dbReference>
<organism evidence="11">
    <name type="scientific">Pundamilia nyererei</name>
    <dbReference type="NCBI Taxonomy" id="303518"/>
    <lineage>
        <taxon>Eukaryota</taxon>
        <taxon>Metazoa</taxon>
        <taxon>Chordata</taxon>
        <taxon>Craniata</taxon>
        <taxon>Vertebrata</taxon>
        <taxon>Euteleostomi</taxon>
        <taxon>Actinopterygii</taxon>
        <taxon>Neopterygii</taxon>
        <taxon>Teleostei</taxon>
        <taxon>Neoteleostei</taxon>
        <taxon>Acanthomorphata</taxon>
        <taxon>Ovalentaria</taxon>
        <taxon>Cichlomorphae</taxon>
        <taxon>Cichliformes</taxon>
        <taxon>Cichlidae</taxon>
        <taxon>African cichlids</taxon>
        <taxon>Pseudocrenilabrinae</taxon>
        <taxon>Haplochromini</taxon>
        <taxon>Pundamilia</taxon>
    </lineage>
</organism>
<evidence type="ECO:0000256" key="1">
    <source>
        <dbReference type="ARBA" id="ARBA00004167"/>
    </source>
</evidence>
<evidence type="ECO:0000259" key="10">
    <source>
        <dbReference type="PROSITE" id="PS50835"/>
    </source>
</evidence>
<evidence type="ECO:0000256" key="3">
    <source>
        <dbReference type="ARBA" id="ARBA00022729"/>
    </source>
</evidence>
<feature type="domain" description="Ig-like" evidence="10">
    <location>
        <begin position="15"/>
        <end position="109"/>
    </location>
</feature>
<dbReference type="InterPro" id="IPR047164">
    <property type="entry name" value="OX2G-like"/>
</dbReference>
<dbReference type="PANTHER" id="PTHR46841:SF7">
    <property type="entry name" value="IG-LIKE DOMAIN-CONTAINING PROTEIN"/>
    <property type="match status" value="1"/>
</dbReference>
<name>A0A3B4ERX4_9CICH</name>
<keyword evidence="4 9" id="KW-1133">Transmembrane helix</keyword>
<dbReference type="GO" id="GO:0009986">
    <property type="term" value="C:cell surface"/>
    <property type="evidence" value="ECO:0007669"/>
    <property type="project" value="TreeGrafter"/>
</dbReference>
<dbReference type="PANTHER" id="PTHR46841">
    <property type="entry name" value="OX-2 MEMBRANE GLYCOPROTEIN"/>
    <property type="match status" value="1"/>
</dbReference>
<dbReference type="GO" id="GO:0016020">
    <property type="term" value="C:membrane"/>
    <property type="evidence" value="ECO:0007669"/>
    <property type="project" value="UniProtKB-SubCell"/>
</dbReference>
<dbReference type="SUPFAM" id="SSF48726">
    <property type="entry name" value="Immunoglobulin"/>
    <property type="match status" value="1"/>
</dbReference>
<keyword evidence="5 9" id="KW-0472">Membrane</keyword>
<dbReference type="PROSITE" id="PS50835">
    <property type="entry name" value="IG_LIKE"/>
    <property type="match status" value="1"/>
</dbReference>
<keyword evidence="3" id="KW-0732">Signal</keyword>
<evidence type="ECO:0000256" key="4">
    <source>
        <dbReference type="ARBA" id="ARBA00022989"/>
    </source>
</evidence>
<keyword evidence="6" id="KW-1015">Disulfide bond</keyword>
<sequence>VYHEVARHFFCGVTPYILFSGSQTSFAKVSKKQDVLLLLVILNAELSCQLLETKDILQVAWQKSSNDVETNVATYNKYFGQRVNDGFTDKEDEAFYHCLFNTYPEGSFTGKPCHQLHEPVVDVRESNSTEEWVVSCSATGRPAPTVTLSVSQQDLSFSQYNTVSVSNTNATFTVTTTAVLSGSRNNSTQVECAARVLSAPQRETMVMILEVQQVHGGNDDNDDGKMVKEGTFFKVIIYIRVCHYSVILMSKILDFKLSLIFPDFFQVFYVTFPFVFFQILLGSLCWVQ</sequence>
<dbReference type="GO" id="GO:0150079">
    <property type="term" value="P:negative regulation of neuroinflammatory response"/>
    <property type="evidence" value="ECO:0007669"/>
    <property type="project" value="TreeGrafter"/>
</dbReference>
<protein>
    <recommendedName>
        <fullName evidence="10">Ig-like domain-containing protein</fullName>
    </recommendedName>
</protein>
<comment type="subcellular location">
    <subcellularLocation>
        <location evidence="1">Membrane</location>
        <topology evidence="1">Single-pass membrane protein</topology>
    </subcellularLocation>
</comment>
<feature type="transmembrane region" description="Helical" evidence="9">
    <location>
        <begin position="265"/>
        <end position="287"/>
    </location>
</feature>
<dbReference type="Ensembl" id="ENSPNYT00000000538.1">
    <property type="protein sequence ID" value="ENSPNYP00000000528.1"/>
    <property type="gene ID" value="ENSPNYG00000000423.1"/>
</dbReference>
<dbReference type="InterPro" id="IPR036179">
    <property type="entry name" value="Ig-like_dom_sf"/>
</dbReference>
<dbReference type="InterPro" id="IPR013783">
    <property type="entry name" value="Ig-like_fold"/>
</dbReference>
<evidence type="ECO:0000256" key="5">
    <source>
        <dbReference type="ARBA" id="ARBA00023136"/>
    </source>
</evidence>
<keyword evidence="2 9" id="KW-0812">Transmembrane</keyword>
<dbReference type="GO" id="GO:0030424">
    <property type="term" value="C:axon"/>
    <property type="evidence" value="ECO:0007669"/>
    <property type="project" value="TreeGrafter"/>
</dbReference>
<dbReference type="InterPro" id="IPR007110">
    <property type="entry name" value="Ig-like_dom"/>
</dbReference>
<dbReference type="Gene3D" id="2.60.40.10">
    <property type="entry name" value="Immunoglobulins"/>
    <property type="match status" value="2"/>
</dbReference>
<keyword evidence="7" id="KW-0325">Glycoprotein</keyword>
<evidence type="ECO:0000256" key="2">
    <source>
        <dbReference type="ARBA" id="ARBA00022692"/>
    </source>
</evidence>
<dbReference type="GeneTree" id="ENSGT00530000063970"/>
<reference evidence="11" key="1">
    <citation type="submission" date="2023-09" db="UniProtKB">
        <authorList>
            <consortium name="Ensembl"/>
        </authorList>
    </citation>
    <scope>IDENTIFICATION</scope>
</reference>
<keyword evidence="8" id="KW-0393">Immunoglobulin domain</keyword>
<evidence type="ECO:0000256" key="9">
    <source>
        <dbReference type="SAM" id="Phobius"/>
    </source>
</evidence>
<dbReference type="GO" id="GO:0034113">
    <property type="term" value="P:heterotypic cell-cell adhesion"/>
    <property type="evidence" value="ECO:0007669"/>
    <property type="project" value="TreeGrafter"/>
</dbReference>